<organism evidence="2 3">
    <name type="scientific">Winogradskyella flava</name>
    <dbReference type="NCBI Taxonomy" id="1884876"/>
    <lineage>
        <taxon>Bacteria</taxon>
        <taxon>Pseudomonadati</taxon>
        <taxon>Bacteroidota</taxon>
        <taxon>Flavobacteriia</taxon>
        <taxon>Flavobacteriales</taxon>
        <taxon>Flavobacteriaceae</taxon>
        <taxon>Winogradskyella</taxon>
    </lineage>
</organism>
<dbReference type="Pfam" id="PF02893">
    <property type="entry name" value="GRAM"/>
    <property type="match status" value="1"/>
</dbReference>
<sequence>MDERLAGEEILKKEKIGYLKSKLNLLRGTLYLTPNRLILNAHKTGVSGFGILGIFLKRQVEKKNFGFNLEFNDIRKISQGKHGVQKNILEITTKQNEIFRIIVKKYEDWESDLIKRI</sequence>
<proteinExistence type="predicted"/>
<name>A0A842IUJ5_9FLAO</name>
<dbReference type="Proteomes" id="UP000533900">
    <property type="component" value="Unassembled WGS sequence"/>
</dbReference>
<dbReference type="RefSeq" id="WP_185789126.1">
    <property type="nucleotide sequence ID" value="NZ_JACLCP010000002.1"/>
</dbReference>
<evidence type="ECO:0000313" key="2">
    <source>
        <dbReference type="EMBL" id="MBC2845426.1"/>
    </source>
</evidence>
<reference evidence="2" key="1">
    <citation type="submission" date="2020-08" db="EMBL/GenBank/DDBJ databases">
        <title>Winogradskyella ouciana sp. nov., isolated from the hadal seawater of the Mariana Trench.</title>
        <authorList>
            <person name="He X."/>
        </authorList>
    </citation>
    <scope>NUCLEOTIDE SEQUENCE [LARGE SCALE GENOMIC DNA]</scope>
    <source>
        <strain evidence="2">KCTC 52348</strain>
    </source>
</reference>
<gene>
    <name evidence="2" type="ORF">H7F21_10010</name>
</gene>
<dbReference type="EMBL" id="JACLCP010000002">
    <property type="protein sequence ID" value="MBC2845426.1"/>
    <property type="molecule type" value="Genomic_DNA"/>
</dbReference>
<comment type="caution">
    <text evidence="2">The sequence shown here is derived from an EMBL/GenBank/DDBJ whole genome shotgun (WGS) entry which is preliminary data.</text>
</comment>
<keyword evidence="3" id="KW-1185">Reference proteome</keyword>
<dbReference type="AlphaFoldDB" id="A0A842IUJ5"/>
<feature type="domain" description="GRAM" evidence="1">
    <location>
        <begin position="7"/>
        <end position="108"/>
    </location>
</feature>
<evidence type="ECO:0000313" key="3">
    <source>
        <dbReference type="Proteomes" id="UP000533900"/>
    </source>
</evidence>
<evidence type="ECO:0000259" key="1">
    <source>
        <dbReference type="Pfam" id="PF02893"/>
    </source>
</evidence>
<protein>
    <recommendedName>
        <fullName evidence="1">GRAM domain-containing protein</fullName>
    </recommendedName>
</protein>
<dbReference type="InterPro" id="IPR004182">
    <property type="entry name" value="GRAM"/>
</dbReference>
<accession>A0A842IUJ5</accession>